<accession>A0ABV4MRA9</accession>
<proteinExistence type="predicted"/>
<evidence type="ECO:0000313" key="1">
    <source>
        <dbReference type="EMBL" id="MEZ8719677.1"/>
    </source>
</evidence>
<protein>
    <submittedName>
        <fullName evidence="1">Uncharacterized protein</fullName>
    </submittedName>
</protein>
<reference evidence="1 2" key="1">
    <citation type="journal article" date="2024" name="ISME J.">
        <title>Tailless and filamentous prophages are predominant in marine Vibrio.</title>
        <authorList>
            <person name="Steensen K."/>
            <person name="Seneca J."/>
            <person name="Bartlau N."/>
            <person name="Yu X.A."/>
            <person name="Hussain F.A."/>
            <person name="Polz M.F."/>
        </authorList>
    </citation>
    <scope>NUCLEOTIDE SEQUENCE [LARGE SCALE GENOMIC DNA]</scope>
    <source>
        <strain evidence="1 2">10N.239.312.F12</strain>
    </source>
</reference>
<sequence>MTTNQIANDMPIFNLEDFQYLYNAGGDFVGDDIPAHYDIDAAANLIKLVAEWEGAEFAVVLRHGSLGVMAEQQFSDSSVRDITIEKVKAVYAKYNGTQKISVGILEQDGIWPQLFIPATVVMNHPVLAETVTASFADALAEID</sequence>
<gene>
    <name evidence="1" type="ORF">AB6D66_01265</name>
</gene>
<dbReference type="RefSeq" id="WP_269336741.1">
    <property type="nucleotide sequence ID" value="NZ_JBFSSG010000001.1"/>
</dbReference>
<keyword evidence="2" id="KW-1185">Reference proteome</keyword>
<evidence type="ECO:0000313" key="2">
    <source>
        <dbReference type="Proteomes" id="UP001570071"/>
    </source>
</evidence>
<dbReference type="EMBL" id="JBFSSG010000001">
    <property type="protein sequence ID" value="MEZ8719677.1"/>
    <property type="molecule type" value="Genomic_DNA"/>
</dbReference>
<organism evidence="1 2">
    <name type="scientific">Vibrio pomeroyi</name>
    <dbReference type="NCBI Taxonomy" id="198832"/>
    <lineage>
        <taxon>Bacteria</taxon>
        <taxon>Pseudomonadati</taxon>
        <taxon>Pseudomonadota</taxon>
        <taxon>Gammaproteobacteria</taxon>
        <taxon>Vibrionales</taxon>
        <taxon>Vibrionaceae</taxon>
        <taxon>Vibrio</taxon>
    </lineage>
</organism>
<name>A0ABV4MRA9_9VIBR</name>
<comment type="caution">
    <text evidence="1">The sequence shown here is derived from an EMBL/GenBank/DDBJ whole genome shotgun (WGS) entry which is preliminary data.</text>
</comment>
<dbReference type="Proteomes" id="UP001570071">
    <property type="component" value="Unassembled WGS sequence"/>
</dbReference>